<accession>A0A4R1MHE7</accession>
<sequence length="261" mass="31220">MSRTARQESRSGYYHVILRGNNKSWITQKDVYKTKLIELLKQQENEECLIQLLAWCIMDNHVHIVLKSSINDMSLAMKKINTKFAMYYNKKENMIGHVFQDRFKSEPIDTDEYLIEVIRYVHNNPVKAKIVKKPQEYKWSTYNAYIKQKFITHQMQFVLNYFNNNIQRFEAFHLKTSDKEYLEIKEDVEKYRLEKAEVIIEKYLRDNNANTLLELKKDTDKEHFLITELLKKSGLSLRKISSLTGISYAKVQKRYQAIDLQ</sequence>
<proteinExistence type="predicted"/>
<evidence type="ECO:0000313" key="3">
    <source>
        <dbReference type="Proteomes" id="UP000294545"/>
    </source>
</evidence>
<dbReference type="Proteomes" id="UP000294545">
    <property type="component" value="Unassembled WGS sequence"/>
</dbReference>
<organism evidence="2 3">
    <name type="scientific">Natranaerovirga hydrolytica</name>
    <dbReference type="NCBI Taxonomy" id="680378"/>
    <lineage>
        <taxon>Bacteria</taxon>
        <taxon>Bacillati</taxon>
        <taxon>Bacillota</taxon>
        <taxon>Clostridia</taxon>
        <taxon>Lachnospirales</taxon>
        <taxon>Natranaerovirgaceae</taxon>
        <taxon>Natranaerovirga</taxon>
    </lineage>
</organism>
<dbReference type="RefSeq" id="WP_132283001.1">
    <property type="nucleotide sequence ID" value="NZ_SMGQ01000015.1"/>
</dbReference>
<reference evidence="2 3" key="1">
    <citation type="submission" date="2019-03" db="EMBL/GenBank/DDBJ databases">
        <title>Genomic Encyclopedia of Type Strains, Phase IV (KMG-IV): sequencing the most valuable type-strain genomes for metagenomic binning, comparative biology and taxonomic classification.</title>
        <authorList>
            <person name="Goeker M."/>
        </authorList>
    </citation>
    <scope>NUCLEOTIDE SEQUENCE [LARGE SCALE GENOMIC DNA]</scope>
    <source>
        <strain evidence="2 3">DSM 24176</strain>
    </source>
</reference>
<feature type="domain" description="Transposase IS200-like" evidence="1">
    <location>
        <begin position="9"/>
        <end position="124"/>
    </location>
</feature>
<dbReference type="SMART" id="SM01321">
    <property type="entry name" value="Y1_Tnp"/>
    <property type="match status" value="1"/>
</dbReference>
<keyword evidence="3" id="KW-1185">Reference proteome</keyword>
<dbReference type="EMBL" id="SMGQ01000015">
    <property type="protein sequence ID" value="TCK90554.1"/>
    <property type="molecule type" value="Genomic_DNA"/>
</dbReference>
<dbReference type="PANTHER" id="PTHR34322">
    <property type="entry name" value="TRANSPOSASE, Y1_TNP DOMAIN-CONTAINING"/>
    <property type="match status" value="1"/>
</dbReference>
<dbReference type="InterPro" id="IPR002686">
    <property type="entry name" value="Transposase_17"/>
</dbReference>
<gene>
    <name evidence="2" type="ORF">EDC19_2323</name>
</gene>
<dbReference type="Gene3D" id="3.30.70.1290">
    <property type="entry name" value="Transposase IS200-like"/>
    <property type="match status" value="1"/>
</dbReference>
<dbReference type="GO" id="GO:0004803">
    <property type="term" value="F:transposase activity"/>
    <property type="evidence" value="ECO:0007669"/>
    <property type="project" value="InterPro"/>
</dbReference>
<comment type="caution">
    <text evidence="2">The sequence shown here is derived from an EMBL/GenBank/DDBJ whole genome shotgun (WGS) entry which is preliminary data.</text>
</comment>
<protein>
    <submittedName>
        <fullName evidence="2">REP element-mobilizing transposase RayT</fullName>
    </submittedName>
</protein>
<evidence type="ECO:0000259" key="1">
    <source>
        <dbReference type="SMART" id="SM01321"/>
    </source>
</evidence>
<dbReference type="PANTHER" id="PTHR34322:SF2">
    <property type="entry name" value="TRANSPOSASE IS200-LIKE DOMAIN-CONTAINING PROTEIN"/>
    <property type="match status" value="1"/>
</dbReference>
<dbReference type="SUPFAM" id="SSF143422">
    <property type="entry name" value="Transposase IS200-like"/>
    <property type="match status" value="1"/>
</dbReference>
<name>A0A4R1MHE7_9FIRM</name>
<dbReference type="InterPro" id="IPR036515">
    <property type="entry name" value="Transposase_17_sf"/>
</dbReference>
<dbReference type="OrthoDB" id="9788881at2"/>
<dbReference type="Pfam" id="PF01797">
    <property type="entry name" value="Y1_Tnp"/>
    <property type="match status" value="1"/>
</dbReference>
<dbReference type="GO" id="GO:0006313">
    <property type="term" value="P:DNA transposition"/>
    <property type="evidence" value="ECO:0007669"/>
    <property type="project" value="InterPro"/>
</dbReference>
<dbReference type="GO" id="GO:0003677">
    <property type="term" value="F:DNA binding"/>
    <property type="evidence" value="ECO:0007669"/>
    <property type="project" value="InterPro"/>
</dbReference>
<evidence type="ECO:0000313" key="2">
    <source>
        <dbReference type="EMBL" id="TCK90554.1"/>
    </source>
</evidence>
<dbReference type="AlphaFoldDB" id="A0A4R1MHE7"/>